<evidence type="ECO:0000256" key="1">
    <source>
        <dbReference type="ARBA" id="ARBA00022679"/>
    </source>
</evidence>
<dbReference type="InterPro" id="IPR029056">
    <property type="entry name" value="Ribokinase-like"/>
</dbReference>
<dbReference type="PANTHER" id="PTHR10584:SF166">
    <property type="entry name" value="RIBOKINASE"/>
    <property type="match status" value="1"/>
</dbReference>
<accession>A0A6J6QYX3</accession>
<sequence length="314" mass="32749">MSTVVAMGDTMVEISLQVHDAWHASPDVAVSESSVSVGGSAANFAVYAAALGVTSFVATNVGKDSFSSLLIDDLTNYGVATELVQRESERNSMCVITIGADGDRRFHSYRAPEDSCNQDFEEAYLRLVIARIETADWLHISGFWLQRDRTAALVEVAINAAAHQGIPISLDPSPLLMETPTPLLARVLSKAEVMFPNTYEACAFTKTSSAYAAAQALSTMPPKYSVVTDGAAGSFLISDGEIHAVAAAPGPVVDTTGAGDALAAGFVAARLAGADALEALQVGARVAACAIRFVGGHAGGDSMRESLALEFSTQ</sequence>
<dbReference type="GO" id="GO:0016301">
    <property type="term" value="F:kinase activity"/>
    <property type="evidence" value="ECO:0007669"/>
    <property type="project" value="UniProtKB-KW"/>
</dbReference>
<protein>
    <submittedName>
        <fullName evidence="4">Unannotated protein</fullName>
    </submittedName>
</protein>
<gene>
    <name evidence="4" type="ORF">UFOPK2625_01270</name>
</gene>
<evidence type="ECO:0000259" key="3">
    <source>
        <dbReference type="Pfam" id="PF00294"/>
    </source>
</evidence>
<dbReference type="Gene3D" id="3.40.1190.20">
    <property type="match status" value="1"/>
</dbReference>
<dbReference type="AlphaFoldDB" id="A0A6J6QYX3"/>
<evidence type="ECO:0000313" key="4">
    <source>
        <dbReference type="EMBL" id="CAB4716062.1"/>
    </source>
</evidence>
<dbReference type="InterPro" id="IPR011611">
    <property type="entry name" value="PfkB_dom"/>
</dbReference>
<proteinExistence type="predicted"/>
<dbReference type="SUPFAM" id="SSF53613">
    <property type="entry name" value="Ribokinase-like"/>
    <property type="match status" value="1"/>
</dbReference>
<dbReference type="EMBL" id="CAEZXZ010000227">
    <property type="protein sequence ID" value="CAB4716062.1"/>
    <property type="molecule type" value="Genomic_DNA"/>
</dbReference>
<reference evidence="4" key="1">
    <citation type="submission" date="2020-05" db="EMBL/GenBank/DDBJ databases">
        <authorList>
            <person name="Chiriac C."/>
            <person name="Salcher M."/>
            <person name="Ghai R."/>
            <person name="Kavagutti S V."/>
        </authorList>
    </citation>
    <scope>NUCLEOTIDE SEQUENCE</scope>
</reference>
<name>A0A6J6QYX3_9ZZZZ</name>
<dbReference type="PANTHER" id="PTHR10584">
    <property type="entry name" value="SUGAR KINASE"/>
    <property type="match status" value="1"/>
</dbReference>
<feature type="domain" description="Carbohydrate kinase PfkB" evidence="3">
    <location>
        <begin position="1"/>
        <end position="294"/>
    </location>
</feature>
<dbReference type="InterPro" id="IPR002173">
    <property type="entry name" value="Carboh/pur_kinase_PfkB_CS"/>
</dbReference>
<keyword evidence="1" id="KW-0808">Transferase</keyword>
<dbReference type="PROSITE" id="PS00584">
    <property type="entry name" value="PFKB_KINASES_2"/>
    <property type="match status" value="1"/>
</dbReference>
<keyword evidence="2" id="KW-0418">Kinase</keyword>
<evidence type="ECO:0000256" key="2">
    <source>
        <dbReference type="ARBA" id="ARBA00022777"/>
    </source>
</evidence>
<dbReference type="Pfam" id="PF00294">
    <property type="entry name" value="PfkB"/>
    <property type="match status" value="1"/>
</dbReference>
<organism evidence="4">
    <name type="scientific">freshwater metagenome</name>
    <dbReference type="NCBI Taxonomy" id="449393"/>
    <lineage>
        <taxon>unclassified sequences</taxon>
        <taxon>metagenomes</taxon>
        <taxon>ecological metagenomes</taxon>
    </lineage>
</organism>